<dbReference type="AlphaFoldDB" id="I6Z8D8"/>
<evidence type="ECO:0000256" key="2">
    <source>
        <dbReference type="ARBA" id="ARBA00023143"/>
    </source>
</evidence>
<dbReference type="PANTHER" id="PTHR42792:SF2">
    <property type="entry name" value="FLAGELLIN"/>
    <property type="match status" value="1"/>
</dbReference>
<dbReference type="InterPro" id="IPR001029">
    <property type="entry name" value="Flagellin_N"/>
</dbReference>
<keyword evidence="3" id="KW-0964">Secreted</keyword>
<dbReference type="GO" id="GO:0009288">
    <property type="term" value="C:bacterial-type flagellum"/>
    <property type="evidence" value="ECO:0007669"/>
    <property type="project" value="UniProtKB-SubCell"/>
</dbReference>
<evidence type="ECO:0000313" key="6">
    <source>
        <dbReference type="EMBL" id="AFN75415.1"/>
    </source>
</evidence>
<dbReference type="SUPFAM" id="SSF64518">
    <property type="entry name" value="Phase 1 flagellin"/>
    <property type="match status" value="1"/>
</dbReference>
<evidence type="ECO:0000313" key="7">
    <source>
        <dbReference type="Proteomes" id="UP000009011"/>
    </source>
</evidence>
<sequence>MGFSINTNVGALNAYNALAKINAQTEKAQLRLATMKKINSVADDTSGYNVGKQLEAQTLTQKAQLNNIASAKNYLATAESALQQIADKLNQIKAKQTDADDPLKDSAAIANDIRTLAKEIDSILKNTNINGTQLLASTDGSTALSSATFDVGGSSFSVDFASDTYLKVGDLATAIGTSNLQSTTDSTVLDYNTTTVADNVRNALLRLGNLQQTLDSREEYLTAAIANNTATISNIFDADVAMEQLNATKGQIGAQVATAMVAQMNTAPQQILSLFR</sequence>
<dbReference type="GO" id="GO:0005576">
    <property type="term" value="C:extracellular region"/>
    <property type="evidence" value="ECO:0007669"/>
    <property type="project" value="UniProtKB-SubCell"/>
</dbReference>
<comment type="subcellular location">
    <subcellularLocation>
        <location evidence="3">Secreted</location>
    </subcellularLocation>
    <subcellularLocation>
        <location evidence="3">Bacterial flagellum</location>
    </subcellularLocation>
</comment>
<accession>I6Z8D8</accession>
<dbReference type="InterPro" id="IPR001492">
    <property type="entry name" value="Flagellin"/>
</dbReference>
<keyword evidence="6" id="KW-0966">Cell projection</keyword>
<dbReference type="Pfam" id="PF00700">
    <property type="entry name" value="Flagellin_C"/>
    <property type="match status" value="1"/>
</dbReference>
<comment type="function">
    <text evidence="3">Flagellin is the subunit protein which polymerizes to form the filaments of bacterial flagella.</text>
</comment>
<dbReference type="RefSeq" id="WP_014856847.1">
    <property type="nucleotide sequence ID" value="NC_018178.1"/>
</dbReference>
<dbReference type="KEGG" id="mro:MROS_2185"/>
<gene>
    <name evidence="6" type="ordered locus">MROS_2185</name>
</gene>
<feature type="domain" description="Flagellin C-terminal" evidence="5">
    <location>
        <begin position="199"/>
        <end position="275"/>
    </location>
</feature>
<keyword evidence="6" id="KW-0969">Cilium</keyword>
<keyword evidence="6" id="KW-0282">Flagellum</keyword>
<reference evidence="6 7" key="1">
    <citation type="journal article" date="2013" name="PLoS ONE">
        <title>Genomic analysis of Melioribacter roseus, facultatively anaerobic organotrophic bacterium representing a novel deep lineage within Bacteriodetes/Chlorobi group.</title>
        <authorList>
            <person name="Kadnikov V.V."/>
            <person name="Mardanov A.V."/>
            <person name="Podosokorskaya O.A."/>
            <person name="Gavrilov S.N."/>
            <person name="Kublanov I.V."/>
            <person name="Beletsky A.V."/>
            <person name="Bonch-Osmolovskaya E.A."/>
            <person name="Ravin N.V."/>
        </authorList>
    </citation>
    <scope>NUCLEOTIDE SEQUENCE [LARGE SCALE GENOMIC DNA]</scope>
    <source>
        <strain evidence="7">JCM 17771 / P3M-2</strain>
    </source>
</reference>
<dbReference type="Proteomes" id="UP000009011">
    <property type="component" value="Chromosome"/>
</dbReference>
<dbReference type="eggNOG" id="COG1344">
    <property type="taxonomic scope" value="Bacteria"/>
</dbReference>
<comment type="similarity">
    <text evidence="1 3">Belongs to the bacterial flagellin family.</text>
</comment>
<name>I6Z8D8_MELRP</name>
<organism evidence="6 7">
    <name type="scientific">Melioribacter roseus (strain DSM 23840 / JCM 17771 / VKM B-2668 / P3M-2)</name>
    <dbReference type="NCBI Taxonomy" id="1191523"/>
    <lineage>
        <taxon>Bacteria</taxon>
        <taxon>Pseudomonadati</taxon>
        <taxon>Ignavibacteriota</taxon>
        <taxon>Ignavibacteria</taxon>
        <taxon>Ignavibacteriales</taxon>
        <taxon>Melioribacteraceae</taxon>
        <taxon>Melioribacter</taxon>
    </lineage>
</organism>
<dbReference type="GO" id="GO:0005198">
    <property type="term" value="F:structural molecule activity"/>
    <property type="evidence" value="ECO:0007669"/>
    <property type="project" value="UniProtKB-UniRule"/>
</dbReference>
<dbReference type="Gene3D" id="1.20.1330.10">
    <property type="entry name" value="f41 fragment of flagellin, N-terminal domain"/>
    <property type="match status" value="1"/>
</dbReference>
<dbReference type="EMBL" id="CP003557">
    <property type="protein sequence ID" value="AFN75415.1"/>
    <property type="molecule type" value="Genomic_DNA"/>
</dbReference>
<dbReference type="OrthoDB" id="9777798at2"/>
<protein>
    <recommendedName>
        <fullName evidence="3">Flagellin</fullName>
    </recommendedName>
</protein>
<evidence type="ECO:0000259" key="4">
    <source>
        <dbReference type="Pfam" id="PF00669"/>
    </source>
</evidence>
<evidence type="ECO:0000256" key="3">
    <source>
        <dbReference type="RuleBase" id="RU362073"/>
    </source>
</evidence>
<dbReference type="PANTHER" id="PTHR42792">
    <property type="entry name" value="FLAGELLIN"/>
    <property type="match status" value="1"/>
</dbReference>
<evidence type="ECO:0000259" key="5">
    <source>
        <dbReference type="Pfam" id="PF00700"/>
    </source>
</evidence>
<evidence type="ECO:0000256" key="1">
    <source>
        <dbReference type="ARBA" id="ARBA00005709"/>
    </source>
</evidence>
<keyword evidence="2 3" id="KW-0975">Bacterial flagellum</keyword>
<keyword evidence="7" id="KW-1185">Reference proteome</keyword>
<dbReference type="HOGENOM" id="CLU_011142_2_2_10"/>
<dbReference type="InterPro" id="IPR046358">
    <property type="entry name" value="Flagellin_C"/>
</dbReference>
<dbReference type="PRINTS" id="PR00207">
    <property type="entry name" value="FLAGELLIN"/>
</dbReference>
<dbReference type="STRING" id="1191523.MROS_2185"/>
<proteinExistence type="inferred from homology"/>
<dbReference type="PATRIC" id="fig|1191523.3.peg.2310"/>
<feature type="domain" description="Flagellin N-terminal" evidence="4">
    <location>
        <begin position="5"/>
        <end position="137"/>
    </location>
</feature>
<dbReference type="Pfam" id="PF00669">
    <property type="entry name" value="Flagellin_N"/>
    <property type="match status" value="1"/>
</dbReference>